<evidence type="ECO:0000313" key="3">
    <source>
        <dbReference type="Proteomes" id="UP000229699"/>
    </source>
</evidence>
<gene>
    <name evidence="2" type="ORF">COW97_00230</name>
</gene>
<organism evidence="2 3">
    <name type="scientific">Candidatus Roizmanbacteria bacterium CG22_combo_CG10-13_8_21_14_all_34_12</name>
    <dbReference type="NCBI Taxonomy" id="1974860"/>
    <lineage>
        <taxon>Bacteria</taxon>
        <taxon>Candidatus Roizmaniibacteriota</taxon>
    </lineage>
</organism>
<name>A0A2H0C3H0_9BACT</name>
<dbReference type="SUPFAM" id="SSF143120">
    <property type="entry name" value="YefM-like"/>
    <property type="match status" value="1"/>
</dbReference>
<comment type="similarity">
    <text evidence="1">Belongs to the phD/YefM antitoxin family.</text>
</comment>
<comment type="caution">
    <text evidence="2">The sequence shown here is derived from an EMBL/GenBank/DDBJ whole genome shotgun (WGS) entry which is preliminary data.</text>
</comment>
<sequence length="92" mass="10590">MTKDLVIDTIVIIMNTISISQLKINPSKAIREALYYPIAVENRNKIKGYLLGKDLYEKIVAFIEDNIDKRAVETTDFKKGEDFDKVLKELNI</sequence>
<dbReference type="EMBL" id="PCTC01000005">
    <property type="protein sequence ID" value="PIP63868.1"/>
    <property type="molecule type" value="Genomic_DNA"/>
</dbReference>
<dbReference type="Proteomes" id="UP000229699">
    <property type="component" value="Unassembled WGS sequence"/>
</dbReference>
<dbReference type="InterPro" id="IPR036165">
    <property type="entry name" value="YefM-like_sf"/>
</dbReference>
<accession>A0A2H0C3H0</accession>
<dbReference type="AlphaFoldDB" id="A0A2H0C3H0"/>
<proteinExistence type="inferred from homology"/>
<evidence type="ECO:0000313" key="2">
    <source>
        <dbReference type="EMBL" id="PIP63868.1"/>
    </source>
</evidence>
<evidence type="ECO:0008006" key="4">
    <source>
        <dbReference type="Google" id="ProtNLM"/>
    </source>
</evidence>
<reference evidence="2 3" key="1">
    <citation type="submission" date="2017-09" db="EMBL/GenBank/DDBJ databases">
        <title>Depth-based differentiation of microbial function through sediment-hosted aquifers and enrichment of novel symbionts in the deep terrestrial subsurface.</title>
        <authorList>
            <person name="Probst A.J."/>
            <person name="Ladd B."/>
            <person name="Jarett J.K."/>
            <person name="Geller-Mcgrath D.E."/>
            <person name="Sieber C.M."/>
            <person name="Emerson J.B."/>
            <person name="Anantharaman K."/>
            <person name="Thomas B.C."/>
            <person name="Malmstrom R."/>
            <person name="Stieglmeier M."/>
            <person name="Klingl A."/>
            <person name="Woyke T."/>
            <person name="Ryan C.M."/>
            <person name="Banfield J.F."/>
        </authorList>
    </citation>
    <scope>NUCLEOTIDE SEQUENCE [LARGE SCALE GENOMIC DNA]</scope>
    <source>
        <strain evidence="2">CG22_combo_CG10-13_8_21_14_all_34_12</strain>
    </source>
</reference>
<evidence type="ECO:0000256" key="1">
    <source>
        <dbReference type="ARBA" id="ARBA00009981"/>
    </source>
</evidence>
<protein>
    <recommendedName>
        <fullName evidence="4">Antitoxin</fullName>
    </recommendedName>
</protein>